<protein>
    <submittedName>
        <fullName evidence="1">Uncharacterized protein</fullName>
    </submittedName>
</protein>
<comment type="caution">
    <text evidence="1">The sequence shown here is derived from an EMBL/GenBank/DDBJ whole genome shotgun (WGS) entry which is preliminary data.</text>
</comment>
<organism evidence="1 2">
    <name type="scientific">Butyricicoccus pullicaecorum 1.2</name>
    <dbReference type="NCBI Taxonomy" id="1203606"/>
    <lineage>
        <taxon>Bacteria</taxon>
        <taxon>Bacillati</taxon>
        <taxon>Bacillota</taxon>
        <taxon>Clostridia</taxon>
        <taxon>Eubacteriales</taxon>
        <taxon>Butyricicoccaceae</taxon>
        <taxon>Butyricicoccus</taxon>
    </lineage>
</organism>
<proteinExistence type="predicted"/>
<reference evidence="1 2" key="1">
    <citation type="submission" date="2013-01" db="EMBL/GenBank/DDBJ databases">
        <title>The Genome Sequence of Butyricicoccus pullicaecorum 1.2.</title>
        <authorList>
            <consortium name="The Broad Institute Genome Sequencing Platform"/>
            <person name="Earl A."/>
            <person name="Ward D."/>
            <person name="Feldgarden M."/>
            <person name="Gevers D."/>
            <person name="Van Immerseel F."/>
            <person name="Eeckhaut V."/>
            <person name="Walker B."/>
            <person name="Young S.K."/>
            <person name="Zeng Q."/>
            <person name="Gargeya S."/>
            <person name="Fitzgerald M."/>
            <person name="Haas B."/>
            <person name="Abouelleil A."/>
            <person name="Alvarado L."/>
            <person name="Arachchi H.M."/>
            <person name="Berlin A.M."/>
            <person name="Chapman S.B."/>
            <person name="Dewar J."/>
            <person name="Goldberg J."/>
            <person name="Griggs A."/>
            <person name="Gujja S."/>
            <person name="Hansen M."/>
            <person name="Howarth C."/>
            <person name="Imamovic A."/>
            <person name="Larimer J."/>
            <person name="McCowan C."/>
            <person name="Murphy C."/>
            <person name="Neiman D."/>
            <person name="Pearson M."/>
            <person name="Priest M."/>
            <person name="Roberts A."/>
            <person name="Saif S."/>
            <person name="Shea T."/>
            <person name="Sisk P."/>
            <person name="Sykes S."/>
            <person name="Wortman J."/>
            <person name="Nusbaum C."/>
            <person name="Birren B."/>
        </authorList>
    </citation>
    <scope>NUCLEOTIDE SEQUENCE [LARGE SCALE GENOMIC DNA]</scope>
    <source>
        <strain evidence="1 2">1.2</strain>
    </source>
</reference>
<keyword evidence="2" id="KW-1185">Reference proteome</keyword>
<sequence length="54" mass="5847">MVYFMEHSIKAIHEKEQAAAGGGGGTSPEDKERITKLEDELEDLSGAIERGLTT</sequence>
<name>R8VXN9_9FIRM</name>
<dbReference type="AlphaFoldDB" id="R8VXN9"/>
<dbReference type="HOGENOM" id="CLU_3041373_0_0_9"/>
<evidence type="ECO:0000313" key="2">
    <source>
        <dbReference type="Proteomes" id="UP000013981"/>
    </source>
</evidence>
<dbReference type="Proteomes" id="UP000013981">
    <property type="component" value="Unassembled WGS sequence"/>
</dbReference>
<accession>R8VXN9</accession>
<dbReference type="EMBL" id="AQOB01000006">
    <property type="protein sequence ID" value="EOQ37234.1"/>
    <property type="molecule type" value="Genomic_DNA"/>
</dbReference>
<dbReference type="RefSeq" id="WP_016148059.1">
    <property type="nucleotide sequence ID" value="NZ_KB976104.1"/>
</dbReference>
<evidence type="ECO:0000313" key="1">
    <source>
        <dbReference type="EMBL" id="EOQ37234.1"/>
    </source>
</evidence>
<gene>
    <name evidence="1" type="ORF">HMPREF1526_01925</name>
</gene>
<dbReference type="PATRIC" id="fig|1203606.4.peg.1880"/>